<evidence type="ECO:0000256" key="1">
    <source>
        <dbReference type="SAM" id="Phobius"/>
    </source>
</evidence>
<reference evidence="2 3" key="1">
    <citation type="submission" date="2016-10" db="EMBL/GenBank/DDBJ databases">
        <authorList>
            <person name="de Groot N.N."/>
        </authorList>
    </citation>
    <scope>NUCLEOTIDE SEQUENCE [LARGE SCALE GENOMIC DNA]</scope>
    <source>
        <strain evidence="2 3">DSM 26656</strain>
    </source>
</reference>
<dbReference type="OrthoDB" id="8162410at2"/>
<keyword evidence="1" id="KW-0812">Transmembrane</keyword>
<keyword evidence="1" id="KW-1133">Transmembrane helix</keyword>
<gene>
    <name evidence="2" type="ORF">SAMN04488115_102543</name>
</gene>
<proteinExistence type="predicted"/>
<accession>A0A1H5W356</accession>
<dbReference type="Proteomes" id="UP000236743">
    <property type="component" value="Unassembled WGS sequence"/>
</dbReference>
<keyword evidence="3" id="KW-1185">Reference proteome</keyword>
<dbReference type="RefSeq" id="WP_103871739.1">
    <property type="nucleotide sequence ID" value="NZ_FNUY01000002.1"/>
</dbReference>
<evidence type="ECO:0000313" key="2">
    <source>
        <dbReference type="EMBL" id="SEF93939.1"/>
    </source>
</evidence>
<protein>
    <submittedName>
        <fullName evidence="2">Uncharacterized protein</fullName>
    </submittedName>
</protein>
<sequence>MLESFSYATASRFMRNFGGQVVMSVAVSAGVAGVFAVPDFLFGRRDAPAVAETKVDKSQAAAWISPVAANGKIRERHRDASEIEAGTAALGGFRATPASLAMPMSVNWPQPVFAQPAQVADLVLETEQHAPVVAAAPVRKAVVTVERPKLVAVSAPMQITPPAVTAVVSVTDSDAPRPPAELLGRAIPEPLARATGMVTSAAGLVGAAGSWTVSQATGLLPRW</sequence>
<keyword evidence="1" id="KW-0472">Membrane</keyword>
<dbReference type="EMBL" id="FNUY01000002">
    <property type="protein sequence ID" value="SEF93939.1"/>
    <property type="molecule type" value="Genomic_DNA"/>
</dbReference>
<name>A0A1H5W356_9HYPH</name>
<evidence type="ECO:0000313" key="3">
    <source>
        <dbReference type="Proteomes" id="UP000236743"/>
    </source>
</evidence>
<organism evidence="2 3">
    <name type="scientific">Bosea lathyri</name>
    <dbReference type="NCBI Taxonomy" id="1036778"/>
    <lineage>
        <taxon>Bacteria</taxon>
        <taxon>Pseudomonadati</taxon>
        <taxon>Pseudomonadota</taxon>
        <taxon>Alphaproteobacteria</taxon>
        <taxon>Hyphomicrobiales</taxon>
        <taxon>Boseaceae</taxon>
        <taxon>Bosea</taxon>
    </lineage>
</organism>
<feature type="transmembrane region" description="Helical" evidence="1">
    <location>
        <begin position="20"/>
        <end position="42"/>
    </location>
</feature>
<dbReference type="AlphaFoldDB" id="A0A1H5W356"/>